<sequence>MKPIVDLRKKTLPKKDLVWLANYQIHASSPWRIAIIAILVAVIVTLFLTNGSGLSVGFLIAVLIVIGLRLIANRQPLEIKVDQSSIQVGDRQIGYEEIESFWITFRADGLQELSLRQRSWYLPYLKVPIDGQDPVRLRNFLIRFLVEQPHEESVLDHLTRKLGL</sequence>
<evidence type="ECO:0008006" key="4">
    <source>
        <dbReference type="Google" id="ProtNLM"/>
    </source>
</evidence>
<proteinExistence type="predicted"/>
<dbReference type="EMBL" id="PCXO01000010">
    <property type="protein sequence ID" value="PIR41276.1"/>
    <property type="molecule type" value="Genomic_DNA"/>
</dbReference>
<keyword evidence="1" id="KW-1133">Transmembrane helix</keyword>
<name>A0A2H0R4N6_9BACT</name>
<dbReference type="Proteomes" id="UP000230232">
    <property type="component" value="Unassembled WGS sequence"/>
</dbReference>
<comment type="caution">
    <text evidence="2">The sequence shown here is derived from an EMBL/GenBank/DDBJ whole genome shotgun (WGS) entry which is preliminary data.</text>
</comment>
<feature type="transmembrane region" description="Helical" evidence="1">
    <location>
        <begin position="54"/>
        <end position="72"/>
    </location>
</feature>
<feature type="transmembrane region" description="Helical" evidence="1">
    <location>
        <begin position="31"/>
        <end position="48"/>
    </location>
</feature>
<evidence type="ECO:0000313" key="3">
    <source>
        <dbReference type="Proteomes" id="UP000230232"/>
    </source>
</evidence>
<evidence type="ECO:0000313" key="2">
    <source>
        <dbReference type="EMBL" id="PIR41276.1"/>
    </source>
</evidence>
<accession>A0A2H0R4N6</accession>
<keyword evidence="1" id="KW-0472">Membrane</keyword>
<organism evidence="2 3">
    <name type="scientific">Candidatus Yanofskybacteria bacterium CG10_big_fil_rev_8_21_14_0_10_46_23</name>
    <dbReference type="NCBI Taxonomy" id="1975098"/>
    <lineage>
        <taxon>Bacteria</taxon>
        <taxon>Candidatus Yanofskyibacteriota</taxon>
    </lineage>
</organism>
<dbReference type="AlphaFoldDB" id="A0A2H0R4N6"/>
<keyword evidence="1" id="KW-0812">Transmembrane</keyword>
<evidence type="ECO:0000256" key="1">
    <source>
        <dbReference type="SAM" id="Phobius"/>
    </source>
</evidence>
<reference evidence="2 3" key="1">
    <citation type="submission" date="2017-09" db="EMBL/GenBank/DDBJ databases">
        <title>Depth-based differentiation of microbial function through sediment-hosted aquifers and enrichment of novel symbionts in the deep terrestrial subsurface.</title>
        <authorList>
            <person name="Probst A.J."/>
            <person name="Ladd B."/>
            <person name="Jarett J.K."/>
            <person name="Geller-Mcgrath D.E."/>
            <person name="Sieber C.M."/>
            <person name="Emerson J.B."/>
            <person name="Anantharaman K."/>
            <person name="Thomas B.C."/>
            <person name="Malmstrom R."/>
            <person name="Stieglmeier M."/>
            <person name="Klingl A."/>
            <person name="Woyke T."/>
            <person name="Ryan C.M."/>
            <person name="Banfield J.F."/>
        </authorList>
    </citation>
    <scope>NUCLEOTIDE SEQUENCE [LARGE SCALE GENOMIC DNA]</scope>
    <source>
        <strain evidence="2">CG10_big_fil_rev_8_21_14_0_10_46_23</strain>
    </source>
</reference>
<gene>
    <name evidence="2" type="ORF">COV31_02635</name>
</gene>
<protein>
    <recommendedName>
        <fullName evidence="4">DUF5673 domain-containing protein</fullName>
    </recommendedName>
</protein>